<evidence type="ECO:0000256" key="1">
    <source>
        <dbReference type="ARBA" id="ARBA00004613"/>
    </source>
</evidence>
<dbReference type="InterPro" id="IPR051398">
    <property type="entry name" value="Polysacch_Deacetylase"/>
</dbReference>
<gene>
    <name evidence="5" type="ORF">GGQ74_001571</name>
</gene>
<dbReference type="Pfam" id="PF01522">
    <property type="entry name" value="Polysacc_deac_1"/>
    <property type="match status" value="1"/>
</dbReference>
<dbReference type="PROSITE" id="PS51677">
    <property type="entry name" value="NODB"/>
    <property type="match status" value="1"/>
</dbReference>
<organism evidence="5 6">
    <name type="scientific">Desulfobaculum xiamenense</name>
    <dbReference type="NCBI Taxonomy" id="995050"/>
    <lineage>
        <taxon>Bacteria</taxon>
        <taxon>Pseudomonadati</taxon>
        <taxon>Thermodesulfobacteriota</taxon>
        <taxon>Desulfovibrionia</taxon>
        <taxon>Desulfovibrionales</taxon>
        <taxon>Desulfovibrionaceae</taxon>
        <taxon>Desulfobaculum</taxon>
    </lineage>
</organism>
<comment type="subcellular location">
    <subcellularLocation>
        <location evidence="1">Secreted</location>
    </subcellularLocation>
</comment>
<evidence type="ECO:0000313" key="5">
    <source>
        <dbReference type="EMBL" id="NJB67931.1"/>
    </source>
</evidence>
<dbReference type="InterPro" id="IPR011330">
    <property type="entry name" value="Glyco_hydro/deAcase_b/a-brl"/>
</dbReference>
<dbReference type="PANTHER" id="PTHR34216:SF3">
    <property type="entry name" value="POLY-BETA-1,6-N-ACETYL-D-GLUCOSAMINE N-DEACETYLASE"/>
    <property type="match status" value="1"/>
</dbReference>
<keyword evidence="2 3" id="KW-0732">Signal</keyword>
<keyword evidence="6" id="KW-1185">Reference proteome</keyword>
<dbReference type="Gene3D" id="1.25.40.10">
    <property type="entry name" value="Tetratricopeptide repeat domain"/>
    <property type="match status" value="2"/>
</dbReference>
<protein>
    <submittedName>
        <fullName evidence="5">Peptidoglycan/xylan/chitin deacetylase (PgdA/CDA1 family)/tetratricopeptide (TPR) repeat protein</fullName>
    </submittedName>
</protein>
<comment type="caution">
    <text evidence="5">The sequence shown here is derived from an EMBL/GenBank/DDBJ whole genome shotgun (WGS) entry which is preliminary data.</text>
</comment>
<dbReference type="SUPFAM" id="SSF48452">
    <property type="entry name" value="TPR-like"/>
    <property type="match status" value="1"/>
</dbReference>
<dbReference type="GO" id="GO:0005576">
    <property type="term" value="C:extracellular region"/>
    <property type="evidence" value="ECO:0007669"/>
    <property type="project" value="UniProtKB-SubCell"/>
</dbReference>
<feature type="chain" id="PRO_5032901116" evidence="3">
    <location>
        <begin position="27"/>
        <end position="702"/>
    </location>
</feature>
<dbReference type="SUPFAM" id="SSF88713">
    <property type="entry name" value="Glycoside hydrolase/deacetylase"/>
    <property type="match status" value="1"/>
</dbReference>
<sequence>MNSRLSRMLVQLVALAVTLSILSACATTSRRVVSTTRSSRTYTVVKPRAGDSLSSLANRFLGDPRKGWVIGDFNETVEVSPERFLIVPLTPVYRGGLSADGYQRVPVLAYGAFNETGRDVFAIDRAGFAEQMRYLKDNGYTPITLAEFVRFMTFEDQIPERSVLITIDDVGQNTYEVAFDVLKSFGFPATVFVCTDLLAERQGALDWNRIREMRDAGLSIQHRTKTLRNLTRRMTGETLEDYIVAVDRELTVASLAFRAELGEEPQWFAYPYGATNEMVIELLKKNGFRGAFTLGGGAVPFFADDYRMDRITVSGDYSLDQFVKLLDTGAAHPGGGGVIPSMQALFDPSGGDPYEAVSARFLELAKEREQAGDNMMALEYFRITGTLNRNAPGVRKSAIEVRDRVAADAVEHLVAARAARDGGNADEAVAEYLEALRHDPENAEALGELKDMMTLETGRAYEITQNDVLRRIAEREYGNSDVEILLSKINNISVAEILEPGERIVLPLLSAELLQVSEEAAKATPAVTVVHPEEPSGAGVAHAAVPVAAPVAEVPMADRIAPLVAMCKLQFANGNYETVASITDEILQMDPGHADAVEIQRASYYAMATDYYKQGSNVRAMRMLRNLPGSYKDTAARMADVQKALDDSAEPLYLQGVNAFINEDLEKAVESWELTLQANPWHKKAKQDLDKARKLLEAVRGL</sequence>
<accession>A0A846QIC0</accession>
<dbReference type="PROSITE" id="PS51257">
    <property type="entry name" value="PROKAR_LIPOPROTEIN"/>
    <property type="match status" value="1"/>
</dbReference>
<feature type="signal peptide" evidence="3">
    <location>
        <begin position="1"/>
        <end position="26"/>
    </location>
</feature>
<dbReference type="GO" id="GO:0005975">
    <property type="term" value="P:carbohydrate metabolic process"/>
    <property type="evidence" value="ECO:0007669"/>
    <property type="project" value="InterPro"/>
</dbReference>
<dbReference type="InterPro" id="IPR002509">
    <property type="entry name" value="NODB_dom"/>
</dbReference>
<feature type="domain" description="NodB homology" evidence="4">
    <location>
        <begin position="161"/>
        <end position="376"/>
    </location>
</feature>
<reference evidence="5 6" key="1">
    <citation type="submission" date="2020-03" db="EMBL/GenBank/DDBJ databases">
        <title>Genomic Encyclopedia of Type Strains, Phase IV (KMG-IV): sequencing the most valuable type-strain genomes for metagenomic binning, comparative biology and taxonomic classification.</title>
        <authorList>
            <person name="Goeker M."/>
        </authorList>
    </citation>
    <scope>NUCLEOTIDE SEQUENCE [LARGE SCALE GENOMIC DNA]</scope>
    <source>
        <strain evidence="5 6">DSM 24233</strain>
    </source>
</reference>
<dbReference type="PANTHER" id="PTHR34216">
    <property type="match status" value="1"/>
</dbReference>
<name>A0A846QIC0_9BACT</name>
<dbReference type="CDD" id="cd10918">
    <property type="entry name" value="CE4_NodB_like_5s_6s"/>
    <property type="match status" value="1"/>
</dbReference>
<evidence type="ECO:0000256" key="3">
    <source>
        <dbReference type="SAM" id="SignalP"/>
    </source>
</evidence>
<evidence type="ECO:0000256" key="2">
    <source>
        <dbReference type="ARBA" id="ARBA00022729"/>
    </source>
</evidence>
<dbReference type="Gene3D" id="3.20.20.370">
    <property type="entry name" value="Glycoside hydrolase/deacetylase"/>
    <property type="match status" value="1"/>
</dbReference>
<dbReference type="EMBL" id="JAATJA010000001">
    <property type="protein sequence ID" value="NJB67931.1"/>
    <property type="molecule type" value="Genomic_DNA"/>
</dbReference>
<evidence type="ECO:0000259" key="4">
    <source>
        <dbReference type="PROSITE" id="PS51677"/>
    </source>
</evidence>
<evidence type="ECO:0000313" key="6">
    <source>
        <dbReference type="Proteomes" id="UP000580856"/>
    </source>
</evidence>
<dbReference type="AlphaFoldDB" id="A0A846QIC0"/>
<proteinExistence type="predicted"/>
<dbReference type="InterPro" id="IPR011990">
    <property type="entry name" value="TPR-like_helical_dom_sf"/>
</dbReference>
<dbReference type="GO" id="GO:0016810">
    <property type="term" value="F:hydrolase activity, acting on carbon-nitrogen (but not peptide) bonds"/>
    <property type="evidence" value="ECO:0007669"/>
    <property type="project" value="InterPro"/>
</dbReference>
<dbReference type="Proteomes" id="UP000580856">
    <property type="component" value="Unassembled WGS sequence"/>
</dbReference>
<dbReference type="RefSeq" id="WP_167940941.1">
    <property type="nucleotide sequence ID" value="NZ_JAATJA010000001.1"/>
</dbReference>